<feature type="non-terminal residue" evidence="1">
    <location>
        <position position="1"/>
    </location>
</feature>
<accession>A0ACC2HCC8</accession>
<comment type="caution">
    <text evidence="1">The sequence shown here is derived from an EMBL/GenBank/DDBJ whole genome shotgun (WGS) entry which is preliminary data.</text>
</comment>
<name>A0ACC2HCC8_DALPE</name>
<gene>
    <name evidence="1" type="ORF">DPEC_G00031800</name>
</gene>
<reference evidence="1" key="1">
    <citation type="submission" date="2021-05" db="EMBL/GenBank/DDBJ databases">
        <authorList>
            <person name="Pan Q."/>
            <person name="Jouanno E."/>
            <person name="Zahm M."/>
            <person name="Klopp C."/>
            <person name="Cabau C."/>
            <person name="Louis A."/>
            <person name="Berthelot C."/>
            <person name="Parey E."/>
            <person name="Roest Crollius H."/>
            <person name="Montfort J."/>
            <person name="Robinson-Rechavi M."/>
            <person name="Bouchez O."/>
            <person name="Lampietro C."/>
            <person name="Lopez Roques C."/>
            <person name="Donnadieu C."/>
            <person name="Postlethwait J."/>
            <person name="Bobe J."/>
            <person name="Dillon D."/>
            <person name="Chandos A."/>
            <person name="von Hippel F."/>
            <person name="Guiguen Y."/>
        </authorList>
    </citation>
    <scope>NUCLEOTIDE SEQUENCE</scope>
    <source>
        <strain evidence="1">YG-Jan2019</strain>
    </source>
</reference>
<sequence>VHIPPPSPHTTTQSTYHHPVHIPPPSPHTTTQSTYHHPVHHCGLPDVAILLHLPFIHPSTKVASCSLLPRQPPILAPPTVTPLLFPNFQHPPPPNQVKPMPIMTHANYKYTLLGSAVEDYRKRPLLLQVEDRPVNLFAVLEVKREPLGLRRPRPWCILGCDPNTLACFRKFRLYSVLFGLTVIFLIMASYVLNGDKKGLFLTPSPYHFSVVQNHGSGSGALLFPFNLSSAKDYDNIQMVVKNIASKVEFNVSRQLPDRRALIHSEPHLFSIVARKFLANVKNPCWYAEHTGNVSTDPYGANLYARYSRRFKTVFEYLRNAFREHLYGSGGHHYRMRCLPYFYIIGQPKCGTTDLFDRLRLHPEIRFTTFKEPHWWTRKRFGIIRLSDGFHERYPVEDYLDLFDLAAWQIQDSLTGHAPKVPDRHNVIIGEASASTMWDNNAWVYFYDNGTEAEPPFLIQDFIHAVQPDARFIVMLRDPVERLYSDYLYFGIANKSAEDFHDKVSESLQLFEGCVLEFTMRSCVYNTTLNNAMPVRLQVGLYVVYILDWLTVYRREQLLVLRLEDHASNRKYTMNKVFDFLKLGPLTEQKEAEITKSPASNTRRPADKNLGPMLPVTKEILRDFYSPFNDKLAKVLSNDSFRWDRHSKRI</sequence>
<proteinExistence type="predicted"/>
<keyword evidence="2" id="KW-1185">Reference proteome</keyword>
<evidence type="ECO:0000313" key="2">
    <source>
        <dbReference type="Proteomes" id="UP001157502"/>
    </source>
</evidence>
<protein>
    <submittedName>
        <fullName evidence="1">Uncharacterized protein</fullName>
    </submittedName>
</protein>
<dbReference type="EMBL" id="CM055730">
    <property type="protein sequence ID" value="KAJ8013629.1"/>
    <property type="molecule type" value="Genomic_DNA"/>
</dbReference>
<organism evidence="1 2">
    <name type="scientific">Dallia pectoralis</name>
    <name type="common">Alaska blackfish</name>
    <dbReference type="NCBI Taxonomy" id="75939"/>
    <lineage>
        <taxon>Eukaryota</taxon>
        <taxon>Metazoa</taxon>
        <taxon>Chordata</taxon>
        <taxon>Craniata</taxon>
        <taxon>Vertebrata</taxon>
        <taxon>Euteleostomi</taxon>
        <taxon>Actinopterygii</taxon>
        <taxon>Neopterygii</taxon>
        <taxon>Teleostei</taxon>
        <taxon>Protacanthopterygii</taxon>
        <taxon>Esociformes</taxon>
        <taxon>Umbridae</taxon>
        <taxon>Dallia</taxon>
    </lineage>
</organism>
<evidence type="ECO:0000313" key="1">
    <source>
        <dbReference type="EMBL" id="KAJ8013629.1"/>
    </source>
</evidence>
<dbReference type="Proteomes" id="UP001157502">
    <property type="component" value="Chromosome 3"/>
</dbReference>